<keyword evidence="3" id="KW-1185">Reference proteome</keyword>
<evidence type="ECO:0000313" key="3">
    <source>
        <dbReference type="Proteomes" id="UP000294933"/>
    </source>
</evidence>
<gene>
    <name evidence="2" type="ORF">BD410DRAFT_901247</name>
</gene>
<dbReference type="Proteomes" id="UP000294933">
    <property type="component" value="Unassembled WGS sequence"/>
</dbReference>
<feature type="transmembrane region" description="Helical" evidence="1">
    <location>
        <begin position="20"/>
        <end position="43"/>
    </location>
</feature>
<dbReference type="VEuPathDB" id="FungiDB:BD410DRAFT_901247"/>
<feature type="transmembrane region" description="Helical" evidence="1">
    <location>
        <begin position="77"/>
        <end position="96"/>
    </location>
</feature>
<keyword evidence="1" id="KW-1133">Transmembrane helix</keyword>
<feature type="transmembrane region" description="Helical" evidence="1">
    <location>
        <begin position="193"/>
        <end position="215"/>
    </location>
</feature>
<sequence length="237" mass="26097">MFPNTINSHLYAHGIPLRWIRLPLLLATQGLAAVCIAVCAQAIRGIDQLESFLKSQSVQQDIDIMFDVQDIRAVNDVLLTVAILVSALSIFCISILSRDWVSALVKTRHSNSINGQLPLSTRALKYQAMALSFTTLWLFTVLIPTTVFVRQRSAKVTIRQLDATADGTVAAVVVGVPLSFWDSKGYTVRCLAAAPWFTFIAAFPASLSTWSAYFVSKNLKAGENSKWSDVEKKCEEA</sequence>
<feature type="transmembrane region" description="Helical" evidence="1">
    <location>
        <begin position="126"/>
        <end position="149"/>
    </location>
</feature>
<evidence type="ECO:0000256" key="1">
    <source>
        <dbReference type="SAM" id="Phobius"/>
    </source>
</evidence>
<dbReference type="OrthoDB" id="2560085at2759"/>
<name>A0A4Y7PQI7_9AGAM</name>
<organism evidence="2 3">
    <name type="scientific">Rickenella mellea</name>
    <dbReference type="NCBI Taxonomy" id="50990"/>
    <lineage>
        <taxon>Eukaryota</taxon>
        <taxon>Fungi</taxon>
        <taxon>Dikarya</taxon>
        <taxon>Basidiomycota</taxon>
        <taxon>Agaricomycotina</taxon>
        <taxon>Agaricomycetes</taxon>
        <taxon>Hymenochaetales</taxon>
        <taxon>Rickenellaceae</taxon>
        <taxon>Rickenella</taxon>
    </lineage>
</organism>
<keyword evidence="1" id="KW-0472">Membrane</keyword>
<proteinExistence type="predicted"/>
<dbReference type="EMBL" id="ML170217">
    <property type="protein sequence ID" value="TDL17703.1"/>
    <property type="molecule type" value="Genomic_DNA"/>
</dbReference>
<accession>A0A4Y7PQI7</accession>
<keyword evidence="1" id="KW-0812">Transmembrane</keyword>
<reference evidence="2 3" key="1">
    <citation type="submission" date="2018-06" db="EMBL/GenBank/DDBJ databases">
        <title>A transcriptomic atlas of mushroom development highlights an independent origin of complex multicellularity.</title>
        <authorList>
            <consortium name="DOE Joint Genome Institute"/>
            <person name="Krizsan K."/>
            <person name="Almasi E."/>
            <person name="Merenyi Z."/>
            <person name="Sahu N."/>
            <person name="Viragh M."/>
            <person name="Koszo T."/>
            <person name="Mondo S."/>
            <person name="Kiss B."/>
            <person name="Balint B."/>
            <person name="Kues U."/>
            <person name="Barry K."/>
            <person name="Hegedus J.C."/>
            <person name="Henrissat B."/>
            <person name="Johnson J."/>
            <person name="Lipzen A."/>
            <person name="Ohm R."/>
            <person name="Nagy I."/>
            <person name="Pangilinan J."/>
            <person name="Yan J."/>
            <person name="Xiong Y."/>
            <person name="Grigoriev I.V."/>
            <person name="Hibbett D.S."/>
            <person name="Nagy L.G."/>
        </authorList>
    </citation>
    <scope>NUCLEOTIDE SEQUENCE [LARGE SCALE GENOMIC DNA]</scope>
    <source>
        <strain evidence="2 3">SZMC22713</strain>
    </source>
</reference>
<evidence type="ECO:0000313" key="2">
    <source>
        <dbReference type="EMBL" id="TDL17703.1"/>
    </source>
</evidence>
<dbReference type="AlphaFoldDB" id="A0A4Y7PQI7"/>
<protein>
    <submittedName>
        <fullName evidence="2">Uncharacterized protein</fullName>
    </submittedName>
</protein>